<keyword evidence="2" id="KW-0813">Transport</keyword>
<dbReference type="Gene3D" id="3.40.50.510">
    <property type="entry name" value="Phosphotransferase system, mannose-type IIA component"/>
    <property type="match status" value="1"/>
</dbReference>
<dbReference type="RefSeq" id="WP_102268062.1">
    <property type="nucleotide sequence ID" value="NZ_CALVCM010000038.1"/>
</dbReference>
<evidence type="ECO:0000256" key="4">
    <source>
        <dbReference type="ARBA" id="ARBA00022597"/>
    </source>
</evidence>
<evidence type="ECO:0000259" key="8">
    <source>
        <dbReference type="PROSITE" id="PS51096"/>
    </source>
</evidence>
<comment type="subcellular location">
    <subcellularLocation>
        <location evidence="1">Cytoplasm</location>
    </subcellularLocation>
</comment>
<organism evidence="9 10">
    <name type="scientific">Massilicoli timonensis</name>
    <dbReference type="NCBI Taxonomy" id="2015901"/>
    <lineage>
        <taxon>Bacteria</taxon>
        <taxon>Bacillati</taxon>
        <taxon>Bacillota</taxon>
        <taxon>Erysipelotrichia</taxon>
        <taxon>Erysipelotrichales</taxon>
        <taxon>Erysipelotrichaceae</taxon>
        <taxon>Massilicoli</taxon>
    </lineage>
</organism>
<dbReference type="InterPro" id="IPR033887">
    <property type="entry name" value="PTS_IIA_man"/>
</dbReference>
<keyword evidence="3" id="KW-0963">Cytoplasm</keyword>
<reference evidence="9 10" key="1">
    <citation type="submission" date="2022-06" db="EMBL/GenBank/DDBJ databases">
        <title>Isolation of gut microbiota from human fecal samples.</title>
        <authorList>
            <person name="Pamer E.G."/>
            <person name="Barat B."/>
            <person name="Waligurski E."/>
            <person name="Medina S."/>
            <person name="Paddock L."/>
            <person name="Mostad J."/>
        </authorList>
    </citation>
    <scope>NUCLEOTIDE SEQUENCE [LARGE SCALE GENOMIC DNA]</scope>
    <source>
        <strain evidence="9 10">DFI.6.1</strain>
    </source>
</reference>
<dbReference type="InterPro" id="IPR004701">
    <property type="entry name" value="PTS_EIIA_man-typ"/>
</dbReference>
<protein>
    <submittedName>
        <fullName evidence="9">PTS galactosamine/N-acetylgalactosamine transporter subunit IIA</fullName>
    </submittedName>
</protein>
<gene>
    <name evidence="9" type="primary">agaF</name>
    <name evidence="9" type="ORF">NE663_09835</name>
</gene>
<evidence type="ECO:0000256" key="3">
    <source>
        <dbReference type="ARBA" id="ARBA00022490"/>
    </source>
</evidence>
<keyword evidence="5" id="KW-0808">Transferase</keyword>
<evidence type="ECO:0000256" key="5">
    <source>
        <dbReference type="ARBA" id="ARBA00022679"/>
    </source>
</evidence>
<proteinExistence type="predicted"/>
<accession>A0ABT1SN50</accession>
<evidence type="ECO:0000256" key="2">
    <source>
        <dbReference type="ARBA" id="ARBA00022448"/>
    </source>
</evidence>
<dbReference type="Proteomes" id="UP001524435">
    <property type="component" value="Unassembled WGS sequence"/>
</dbReference>
<evidence type="ECO:0000313" key="9">
    <source>
        <dbReference type="EMBL" id="MCQ5122557.1"/>
    </source>
</evidence>
<dbReference type="SUPFAM" id="SSF53062">
    <property type="entry name" value="PTS system fructose IIA component-like"/>
    <property type="match status" value="1"/>
</dbReference>
<dbReference type="Pfam" id="PF03610">
    <property type="entry name" value="EIIA-man"/>
    <property type="match status" value="1"/>
</dbReference>
<dbReference type="PROSITE" id="PS51096">
    <property type="entry name" value="PTS_EIIA_TYPE_4"/>
    <property type="match status" value="1"/>
</dbReference>
<dbReference type="EMBL" id="JANGCH010000018">
    <property type="protein sequence ID" value="MCQ5122557.1"/>
    <property type="molecule type" value="Genomic_DNA"/>
</dbReference>
<name>A0ABT1SN50_9FIRM</name>
<keyword evidence="6" id="KW-0598">Phosphotransferase system</keyword>
<evidence type="ECO:0000256" key="6">
    <source>
        <dbReference type="ARBA" id="ARBA00022683"/>
    </source>
</evidence>
<dbReference type="InterPro" id="IPR036662">
    <property type="entry name" value="PTS_EIIA_man-typ_sf"/>
</dbReference>
<dbReference type="PANTHER" id="PTHR33799:SF1">
    <property type="entry name" value="PTS SYSTEM MANNOSE-SPECIFIC EIIAB COMPONENT-RELATED"/>
    <property type="match status" value="1"/>
</dbReference>
<dbReference type="InterPro" id="IPR051471">
    <property type="entry name" value="Bacterial_PTS_sugar_comp"/>
</dbReference>
<keyword evidence="10" id="KW-1185">Reference proteome</keyword>
<evidence type="ECO:0000313" key="10">
    <source>
        <dbReference type="Proteomes" id="UP001524435"/>
    </source>
</evidence>
<dbReference type="CDD" id="cd00006">
    <property type="entry name" value="PTS_IIA_man"/>
    <property type="match status" value="1"/>
</dbReference>
<keyword evidence="4" id="KW-0762">Sugar transport</keyword>
<evidence type="ECO:0000256" key="1">
    <source>
        <dbReference type="ARBA" id="ARBA00004496"/>
    </source>
</evidence>
<comment type="caution">
    <text evidence="9">The sequence shown here is derived from an EMBL/GenBank/DDBJ whole genome shotgun (WGS) entry which is preliminary data.</text>
</comment>
<dbReference type="PANTHER" id="PTHR33799">
    <property type="entry name" value="PTS PERMEASE-RELATED-RELATED"/>
    <property type="match status" value="1"/>
</dbReference>
<keyword evidence="7" id="KW-0418">Kinase</keyword>
<evidence type="ECO:0000256" key="7">
    <source>
        <dbReference type="ARBA" id="ARBA00022777"/>
    </source>
</evidence>
<sequence>MIGIIVTGHGNFGSGLTSSLKLIAGEPTDYQYVDFLSEYSVEDLERELNKAIDALKDCDGILVLSDLGGGSPFKTSVVLSMQHENMEVIGGTNLPMLIEMSMARNFVTDVKALADMAVNTGKDQVVRYVFQAVNNGPADDEDGI</sequence>
<feature type="domain" description="PTS EIIA type-4" evidence="8">
    <location>
        <begin position="1"/>
        <end position="125"/>
    </location>
</feature>
<dbReference type="NCBIfam" id="NF040761">
    <property type="entry name" value="AgaF"/>
    <property type="match status" value="1"/>
</dbReference>